<evidence type="ECO:0000313" key="2">
    <source>
        <dbReference type="Proteomes" id="UP000298656"/>
    </source>
</evidence>
<keyword evidence="2" id="KW-1185">Reference proteome</keyword>
<dbReference type="AlphaFoldDB" id="A0A4V1EIP4"/>
<dbReference type="Gene3D" id="3.10.129.10">
    <property type="entry name" value="Hotdog Thioesterase"/>
    <property type="match status" value="1"/>
</dbReference>
<accession>A0A4V1EIP4</accession>
<proteinExistence type="predicted"/>
<gene>
    <name evidence="1" type="ORF">FAZ95_36900</name>
</gene>
<dbReference type="KEGG" id="tvl:FAZ95_36900"/>
<organism evidence="1 2">
    <name type="scientific">Trinickia violacea</name>
    <dbReference type="NCBI Taxonomy" id="2571746"/>
    <lineage>
        <taxon>Bacteria</taxon>
        <taxon>Pseudomonadati</taxon>
        <taxon>Pseudomonadota</taxon>
        <taxon>Betaproteobacteria</taxon>
        <taxon>Burkholderiales</taxon>
        <taxon>Burkholderiaceae</taxon>
        <taxon>Trinickia</taxon>
    </lineage>
</organism>
<dbReference type="RefSeq" id="WP_137337241.1">
    <property type="nucleotide sequence ID" value="NZ_CP040078.1"/>
</dbReference>
<evidence type="ECO:0000313" key="1">
    <source>
        <dbReference type="EMBL" id="QCP54480.1"/>
    </source>
</evidence>
<dbReference type="EMBL" id="CP040078">
    <property type="protein sequence ID" value="QCP54480.1"/>
    <property type="molecule type" value="Genomic_DNA"/>
</dbReference>
<evidence type="ECO:0008006" key="3">
    <source>
        <dbReference type="Google" id="ProtNLM"/>
    </source>
</evidence>
<sequence length="283" mass="31219">MESLDIAALCERIAVHPPYFSFSKLSRGHDQSVRGTFSPEQFVGHERGAIASAEVGRHLAILGSCAAAAGGPAEMTYYLATKGRLTMLGGRAGTTGTGAFEAVATVRHKGRRSVIADVVANDGEPFAHLQCEYQVLSESTFSRVFKQHYTGPFERPEDSPYRNPVPLEYEVPGERSLAAHSRPLPLSNFAGHFDEYPSWPVAIVADTFAQVRSRLLHHLLDDEVDYKVARLDVDAHRLVPASASLRFEVECTFANRTLSRYIFSARVMWGATLVSEMQSEIYV</sequence>
<reference evidence="1 2" key="1">
    <citation type="submission" date="2019-05" db="EMBL/GenBank/DDBJ databases">
        <title>Burkholderia sp. DHOD12, isolated from subtropical forest soil.</title>
        <authorList>
            <person name="Gao Z.-H."/>
            <person name="Qiu L.-H."/>
        </authorList>
    </citation>
    <scope>NUCLEOTIDE SEQUENCE [LARGE SCALE GENOMIC DNA]</scope>
    <source>
        <strain evidence="1 2">DHOD12</strain>
    </source>
</reference>
<protein>
    <recommendedName>
        <fullName evidence="3">Thioesterase family protein</fullName>
    </recommendedName>
</protein>
<name>A0A4V1EIP4_9BURK</name>
<dbReference type="OrthoDB" id="1117133at2"/>
<dbReference type="Proteomes" id="UP000298656">
    <property type="component" value="Chromosome 2"/>
</dbReference>